<evidence type="ECO:0000256" key="4">
    <source>
        <dbReference type="ARBA" id="ARBA00022989"/>
    </source>
</evidence>
<keyword evidence="3" id="KW-0732">Signal</keyword>
<dbReference type="AlphaFoldDB" id="A0A8J2S3Y3"/>
<dbReference type="PANTHER" id="PTHR43220">
    <property type="match status" value="1"/>
</dbReference>
<feature type="transmembrane region" description="Helical" evidence="7">
    <location>
        <begin position="93"/>
        <end position="121"/>
    </location>
</feature>
<dbReference type="GO" id="GO:0016020">
    <property type="term" value="C:membrane"/>
    <property type="evidence" value="ECO:0007669"/>
    <property type="project" value="UniProtKB-SubCell"/>
</dbReference>
<evidence type="ECO:0000256" key="3">
    <source>
        <dbReference type="ARBA" id="ARBA00022729"/>
    </source>
</evidence>
<comment type="caution">
    <text evidence="9">The sequence shown here is derived from an EMBL/GenBank/DDBJ whole genome shotgun (WGS) entry which is preliminary data.</text>
</comment>
<protein>
    <recommendedName>
        <fullName evidence="8">VTT domain-containing protein</fullName>
    </recommendedName>
</protein>
<comment type="subcellular location">
    <subcellularLocation>
        <location evidence="1">Membrane</location>
        <topology evidence="1">Multi-pass membrane protein</topology>
    </subcellularLocation>
</comment>
<dbReference type="Pfam" id="PF09335">
    <property type="entry name" value="VTT_dom"/>
    <property type="match status" value="1"/>
</dbReference>
<keyword evidence="10" id="KW-1185">Reference proteome</keyword>
<evidence type="ECO:0000256" key="5">
    <source>
        <dbReference type="ARBA" id="ARBA00023136"/>
    </source>
</evidence>
<feature type="transmembrane region" description="Helical" evidence="7">
    <location>
        <begin position="33"/>
        <end position="55"/>
    </location>
</feature>
<evidence type="ECO:0000259" key="8">
    <source>
        <dbReference type="Pfam" id="PF09335"/>
    </source>
</evidence>
<comment type="similarity">
    <text evidence="6">Belongs to the TMEM41 family.</text>
</comment>
<feature type="transmembrane region" description="Helical" evidence="7">
    <location>
        <begin position="133"/>
        <end position="158"/>
    </location>
</feature>
<keyword evidence="2 7" id="KW-0812">Transmembrane</keyword>
<feature type="transmembrane region" description="Helical" evidence="7">
    <location>
        <begin position="242"/>
        <end position="264"/>
    </location>
</feature>
<keyword evidence="5 7" id="KW-0472">Membrane</keyword>
<keyword evidence="4 7" id="KW-1133">Transmembrane helix</keyword>
<gene>
    <name evidence="9" type="ORF">DGAL_LOCUS16784</name>
</gene>
<evidence type="ECO:0000256" key="6">
    <source>
        <dbReference type="ARBA" id="ARBA00025797"/>
    </source>
</evidence>
<dbReference type="OrthoDB" id="3364966at2759"/>
<evidence type="ECO:0000313" key="10">
    <source>
        <dbReference type="Proteomes" id="UP000789390"/>
    </source>
</evidence>
<accession>A0A8J2S3Y3</accession>
<sequence length="272" mass="30377">MTCRTRLRLIFSDDVTEIALFSFELKRNVMGSLLYLPVIWLVATSWLLFMTTVVVPDSVAIQNLKDMLKFPSNLEELKSLTGTLLEFQKFHPLYVYILFCSAYLYKQTFAIPGSVFLNLLAGALYGTMKGTCLASLLTATGASMCYFLSLLTGSEFILNTWPEKMSHFRAQIEKNQERLPYFLLSLRLVPVSPNWFINVTSPILGIPIKTFAATALLGLMPYNFMCVKAGSVLSELISVNDLLSFQMVCNLIVVAGVASLPGFLNKKLSKMS</sequence>
<reference evidence="9" key="1">
    <citation type="submission" date="2021-11" db="EMBL/GenBank/DDBJ databases">
        <authorList>
            <person name="Schell T."/>
        </authorList>
    </citation>
    <scope>NUCLEOTIDE SEQUENCE</scope>
    <source>
        <strain evidence="9">M5</strain>
    </source>
</reference>
<dbReference type="EMBL" id="CAKKLH010000335">
    <property type="protein sequence ID" value="CAH0112985.1"/>
    <property type="molecule type" value="Genomic_DNA"/>
</dbReference>
<organism evidence="9 10">
    <name type="scientific">Daphnia galeata</name>
    <dbReference type="NCBI Taxonomy" id="27404"/>
    <lineage>
        <taxon>Eukaryota</taxon>
        <taxon>Metazoa</taxon>
        <taxon>Ecdysozoa</taxon>
        <taxon>Arthropoda</taxon>
        <taxon>Crustacea</taxon>
        <taxon>Branchiopoda</taxon>
        <taxon>Diplostraca</taxon>
        <taxon>Cladocera</taxon>
        <taxon>Anomopoda</taxon>
        <taxon>Daphniidae</taxon>
        <taxon>Daphnia</taxon>
    </lineage>
</organism>
<evidence type="ECO:0000256" key="2">
    <source>
        <dbReference type="ARBA" id="ARBA00022692"/>
    </source>
</evidence>
<dbReference type="Proteomes" id="UP000789390">
    <property type="component" value="Unassembled WGS sequence"/>
</dbReference>
<evidence type="ECO:0000313" key="9">
    <source>
        <dbReference type="EMBL" id="CAH0112985.1"/>
    </source>
</evidence>
<evidence type="ECO:0000256" key="1">
    <source>
        <dbReference type="ARBA" id="ARBA00004141"/>
    </source>
</evidence>
<dbReference type="InterPro" id="IPR045014">
    <property type="entry name" value="TM41A/B"/>
</dbReference>
<evidence type="ECO:0000256" key="7">
    <source>
        <dbReference type="SAM" id="Phobius"/>
    </source>
</evidence>
<proteinExistence type="inferred from homology"/>
<feature type="domain" description="VTT" evidence="8">
    <location>
        <begin position="111"/>
        <end position="231"/>
    </location>
</feature>
<name>A0A8J2S3Y3_9CRUS</name>
<dbReference type="InterPro" id="IPR032816">
    <property type="entry name" value="VTT_dom"/>
</dbReference>
<dbReference type="PANTHER" id="PTHR43220:SF21">
    <property type="entry name" value="TRANSMEMBRANE PROTEIN 41A"/>
    <property type="match status" value="1"/>
</dbReference>